<protein>
    <recommendedName>
        <fullName evidence="2">Leucine-rich repeat domain-containing protein</fullName>
    </recommendedName>
</protein>
<evidence type="ECO:0008006" key="2">
    <source>
        <dbReference type="Google" id="ProtNLM"/>
    </source>
</evidence>
<dbReference type="Gene3D" id="3.80.10.10">
    <property type="entry name" value="Ribonuclease Inhibitor"/>
    <property type="match status" value="1"/>
</dbReference>
<dbReference type="AlphaFoldDB" id="A0A0F9N6P1"/>
<proteinExistence type="predicted"/>
<name>A0A0F9N6P1_9ZZZZ</name>
<comment type="caution">
    <text evidence="1">The sequence shown here is derived from an EMBL/GenBank/DDBJ whole genome shotgun (WGS) entry which is preliminary data.</text>
</comment>
<dbReference type="InterPro" id="IPR032675">
    <property type="entry name" value="LRR_dom_sf"/>
</dbReference>
<dbReference type="EMBL" id="LAZR01004560">
    <property type="protein sequence ID" value="KKN07527.1"/>
    <property type="molecule type" value="Genomic_DNA"/>
</dbReference>
<gene>
    <name evidence="1" type="ORF">LCGC14_1066050</name>
</gene>
<evidence type="ECO:0000313" key="1">
    <source>
        <dbReference type="EMBL" id="KKN07527.1"/>
    </source>
</evidence>
<sequence>MVLRGERISNDPDLLDNLQAWAENQYDTTLLHRNLAFPLLRALSEEGDLLARQKFKEEIARRYKYGNHSVQTFLFEEGYLDYLEEDDAFKPGEEEEILSGMLVPKEAIFMKKLKKYNSYSVIPYFDLRRDLERDGNNLYMSIENGKIIELEIDIDIRMKEIPEGIENLTSLNRLEITLFFPSDNIFEKSFFLGSVKDLTIMCCEEMDIHDHFYCFPNLENLKIRTRIQNMGQKPTVLLGESFNKLNCLKRLEFSNVEISSLYKITNLIKLESLDLVFNSFKTFPISIIENMESLKWLGFFGKIELTKYERKRLKKKNIKLL</sequence>
<organism evidence="1">
    <name type="scientific">marine sediment metagenome</name>
    <dbReference type="NCBI Taxonomy" id="412755"/>
    <lineage>
        <taxon>unclassified sequences</taxon>
        <taxon>metagenomes</taxon>
        <taxon>ecological metagenomes</taxon>
    </lineage>
</organism>
<accession>A0A0F9N6P1</accession>
<reference evidence="1" key="1">
    <citation type="journal article" date="2015" name="Nature">
        <title>Complex archaea that bridge the gap between prokaryotes and eukaryotes.</title>
        <authorList>
            <person name="Spang A."/>
            <person name="Saw J.H."/>
            <person name="Jorgensen S.L."/>
            <person name="Zaremba-Niedzwiedzka K."/>
            <person name="Martijn J."/>
            <person name="Lind A.E."/>
            <person name="van Eijk R."/>
            <person name="Schleper C."/>
            <person name="Guy L."/>
            <person name="Ettema T.J."/>
        </authorList>
    </citation>
    <scope>NUCLEOTIDE SEQUENCE</scope>
</reference>
<dbReference type="SUPFAM" id="SSF52047">
    <property type="entry name" value="RNI-like"/>
    <property type="match status" value="1"/>
</dbReference>